<dbReference type="GeneID" id="14295601"/>
<organism evidence="1 2">
    <name type="scientific">Yersinia phage phiR1-RT</name>
    <dbReference type="NCBI Taxonomy" id="1206558"/>
    <lineage>
        <taxon>Viruses</taxon>
        <taxon>Duplodnaviria</taxon>
        <taxon>Heunggongvirae</taxon>
        <taxon>Uroviricota</taxon>
        <taxon>Caudoviricetes</taxon>
        <taxon>Pantevenvirales</taxon>
        <taxon>Straboviridae</taxon>
        <taxon>Tevenvirinae</taxon>
        <taxon>Tegunavirus</taxon>
        <taxon>Tegunavirus r1rt</taxon>
    </lineage>
</organism>
<dbReference type="KEGG" id="vg:14295601"/>
<organismHost>
    <name type="scientific">Yersinia enterocolitica</name>
    <dbReference type="NCBI Taxonomy" id="630"/>
</organismHost>
<accession>I7K304</accession>
<evidence type="ECO:0000313" key="1">
    <source>
        <dbReference type="EMBL" id="CCI88691.1"/>
    </source>
</evidence>
<dbReference type="EMBL" id="HE956709">
    <property type="protein sequence ID" value="CCI88691.1"/>
    <property type="molecule type" value="Genomic_DNA"/>
</dbReference>
<protein>
    <submittedName>
        <fullName evidence="1">Uncharacterized protein</fullName>
    </submittedName>
</protein>
<reference evidence="1 2" key="1">
    <citation type="submission" date="2012-06" db="EMBL/GenBank/DDBJ databases">
        <title>Genomic characterization of five bacteriophages specific for Yersinia species.</title>
        <authorList>
            <person name="Skurnik M."/>
            <person name="Nawaz A."/>
            <person name="Happonen L."/>
            <person name="Butcher S."/>
            <person name="Mattinen L."/>
        </authorList>
    </citation>
    <scope>NUCLEOTIDE SEQUENCE [LARGE SCALE GENOMIC DNA]</scope>
</reference>
<dbReference type="RefSeq" id="YP_007235950.1">
    <property type="nucleotide sequence ID" value="NC_019909.1"/>
</dbReference>
<gene>
    <name evidence="1" type="primary">g117</name>
    <name evidence="1" type="ORF">BN80_117</name>
</gene>
<name>I7K304_BPPR1</name>
<sequence length="67" mass="7778">MGTQATENVQIIITLPESIRDSFLGWMSAAGEKYFAESYADDHRETFVGFKYPDWHNQIIIEEHLND</sequence>
<dbReference type="Proteomes" id="UP000002909">
    <property type="component" value="Segment"/>
</dbReference>
<evidence type="ECO:0000313" key="2">
    <source>
        <dbReference type="Proteomes" id="UP000002909"/>
    </source>
</evidence>
<dbReference type="OrthoDB" id="41158at10239"/>
<keyword evidence="2" id="KW-1185">Reference proteome</keyword>
<proteinExistence type="predicted"/>